<protein>
    <submittedName>
        <fullName evidence="2">Por secretion system C-terminal sorting domain-containing protein</fullName>
    </submittedName>
</protein>
<gene>
    <name evidence="2" type="ORF">SAMN05661086_00377</name>
</gene>
<keyword evidence="3" id="KW-1185">Reference proteome</keyword>
<dbReference type="EMBL" id="FOYZ01000001">
    <property type="protein sequence ID" value="SFR59120.1"/>
    <property type="molecule type" value="Genomic_DNA"/>
</dbReference>
<dbReference type="NCBIfam" id="TIGR04183">
    <property type="entry name" value="Por_Secre_tail"/>
    <property type="match status" value="1"/>
</dbReference>
<evidence type="ECO:0000313" key="3">
    <source>
        <dbReference type="Proteomes" id="UP000199659"/>
    </source>
</evidence>
<dbReference type="STRING" id="37658.SAMN05661086_00377"/>
<dbReference type="Gene3D" id="2.60.120.380">
    <property type="match status" value="4"/>
</dbReference>
<reference evidence="2 3" key="1">
    <citation type="submission" date="2016-10" db="EMBL/GenBank/DDBJ databases">
        <authorList>
            <person name="de Groot N.N."/>
        </authorList>
    </citation>
    <scope>NUCLEOTIDE SEQUENCE [LARGE SCALE GENOMIC DNA]</scope>
    <source>
        <strain evidence="2 3">743A</strain>
    </source>
</reference>
<proteinExistence type="predicted"/>
<feature type="chain" id="PRO_5011705469" evidence="1">
    <location>
        <begin position="29"/>
        <end position="503"/>
    </location>
</feature>
<organism evidence="2 3">
    <name type="scientific">Anaeromicropila populeti</name>
    <dbReference type="NCBI Taxonomy" id="37658"/>
    <lineage>
        <taxon>Bacteria</taxon>
        <taxon>Bacillati</taxon>
        <taxon>Bacillota</taxon>
        <taxon>Clostridia</taxon>
        <taxon>Lachnospirales</taxon>
        <taxon>Lachnospiraceae</taxon>
        <taxon>Anaeromicropila</taxon>
    </lineage>
</organism>
<feature type="signal peptide" evidence="1">
    <location>
        <begin position="1"/>
        <end position="28"/>
    </location>
</feature>
<accession>A0A1I6HY29</accession>
<evidence type="ECO:0000313" key="2">
    <source>
        <dbReference type="EMBL" id="SFR59120.1"/>
    </source>
</evidence>
<dbReference type="AlphaFoldDB" id="A0A1I6HY29"/>
<dbReference type="SUPFAM" id="SSF89260">
    <property type="entry name" value="Collagen-binding domain"/>
    <property type="match status" value="3"/>
</dbReference>
<evidence type="ECO:0000256" key="1">
    <source>
        <dbReference type="SAM" id="SignalP"/>
    </source>
</evidence>
<dbReference type="Proteomes" id="UP000199659">
    <property type="component" value="Unassembled WGS sequence"/>
</dbReference>
<name>A0A1I6HY29_9FIRM</name>
<dbReference type="RefSeq" id="WP_092558996.1">
    <property type="nucleotide sequence ID" value="NZ_FOYZ01000001.1"/>
</dbReference>
<sequence>MKRKILLNLIYLPLFLCVLFLSDSMVYAADTQTIQLNQEISDSLTTNSDENWYTFTLEESGVLSLEFFHETINSESWSITLYDKNSLPVFSSYNDKTKLVSPSYGLSEGSYSIKITCPYQYSTYTKQTYHLKVSFTITDTWEQEGNNVSSDANAIKVNKLYSGNLYNNQDEDWFSFAPSKNGCFSFDFLHEAAEADSWSITLYDSAMSPIKSFYSSAATDSTSCYGISSGTYYVHVTCPYKYTTYTSQTYSIRVNFKVSAAYESESNNSFSTADVIKTGKAYTGNLYVNSDIDYYKFTVSANGSFSFQFLNAYEDRHAWKITLYKKDKTPIFSYYNRNTALTSTKIGLAKGTYYFSVCCPYQYTTYSDASYQMKFTFKKSSYWESEGNGSLRTADTIKLTKRTSSVTGYIYGNSSSNTDKDYYTFMVSKKGQTTITFSHSVSENVTWKILIYNKKGKKITELNNQTKSSSKTITLSPGTYYVKVVTSSSTYSWTPYKVSIKTK</sequence>
<keyword evidence="1" id="KW-0732">Signal</keyword>
<dbReference type="InterPro" id="IPR026444">
    <property type="entry name" value="Secre_tail"/>
</dbReference>
<dbReference type="OrthoDB" id="2838029at2"/>